<dbReference type="EMBL" id="AAZO01003806">
    <property type="status" value="NOT_ANNOTATED_CDS"/>
    <property type="molecule type" value="Genomic_DNA"/>
</dbReference>
<dbReference type="InParanoid" id="E0VN29"/>
<dbReference type="GeneID" id="8236248"/>
<dbReference type="KEGG" id="phu:Phum_PHUM327740"/>
<reference evidence="2" key="2">
    <citation type="submission" date="2007-04" db="EMBL/GenBank/DDBJ databases">
        <title>The genome of the human body louse.</title>
        <authorList>
            <consortium name="The Human Body Louse Genome Consortium"/>
            <person name="Kirkness E."/>
            <person name="Walenz B."/>
            <person name="Hass B."/>
            <person name="Bruggner R."/>
            <person name="Strausberg R."/>
        </authorList>
    </citation>
    <scope>NUCLEOTIDE SEQUENCE</scope>
    <source>
        <strain evidence="2">USDA</strain>
    </source>
</reference>
<dbReference type="AlphaFoldDB" id="E0VN29"/>
<feature type="chain" id="PRO_5014570154" evidence="1">
    <location>
        <begin position="22"/>
        <end position="68"/>
    </location>
</feature>
<dbReference type="HOGENOM" id="CLU_2797021_0_0_1"/>
<evidence type="ECO:0000313" key="4">
    <source>
        <dbReference type="Proteomes" id="UP000009046"/>
    </source>
</evidence>
<dbReference type="EMBL" id="DS235332">
    <property type="protein sequence ID" value="EEB14795.1"/>
    <property type="molecule type" value="Genomic_DNA"/>
</dbReference>
<keyword evidence="4" id="KW-1185">Reference proteome</keyword>
<evidence type="ECO:0000313" key="2">
    <source>
        <dbReference type="EMBL" id="EEB14795.1"/>
    </source>
</evidence>
<dbReference type="VEuPathDB" id="VectorBase:PHUM327740"/>
<name>E0VN29_PEDHC</name>
<dbReference type="EnsemblMetazoa" id="PHUM327740-RA">
    <property type="protein sequence ID" value="PHUM327740-PA"/>
    <property type="gene ID" value="PHUM327740"/>
</dbReference>
<protein>
    <submittedName>
        <fullName evidence="2 3">Uncharacterized protein</fullName>
    </submittedName>
</protein>
<evidence type="ECO:0000256" key="1">
    <source>
        <dbReference type="SAM" id="SignalP"/>
    </source>
</evidence>
<proteinExistence type="predicted"/>
<reference evidence="2" key="1">
    <citation type="submission" date="2007-04" db="EMBL/GenBank/DDBJ databases">
        <title>Annotation of Pediculus humanus corporis strain USDA.</title>
        <authorList>
            <person name="Kirkness E."/>
            <person name="Hannick L."/>
            <person name="Hass B."/>
            <person name="Bruggner R."/>
            <person name="Lawson D."/>
            <person name="Bidwell S."/>
            <person name="Joardar V."/>
            <person name="Caler E."/>
            <person name="Walenz B."/>
            <person name="Inman J."/>
            <person name="Schobel S."/>
            <person name="Galinsky K."/>
            <person name="Amedeo P."/>
            <person name="Strausberg R."/>
        </authorList>
    </citation>
    <scope>NUCLEOTIDE SEQUENCE</scope>
    <source>
        <strain evidence="2">USDA</strain>
    </source>
</reference>
<reference evidence="3" key="3">
    <citation type="submission" date="2021-02" db="UniProtKB">
        <authorList>
            <consortium name="EnsemblMetazoa"/>
        </authorList>
    </citation>
    <scope>IDENTIFICATION</scope>
    <source>
        <strain evidence="3">USDA</strain>
    </source>
</reference>
<dbReference type="CTD" id="8236248"/>
<dbReference type="RefSeq" id="XP_002427533.1">
    <property type="nucleotide sequence ID" value="XM_002427488.1"/>
</dbReference>
<keyword evidence="1" id="KW-0732">Signal</keyword>
<evidence type="ECO:0000313" key="3">
    <source>
        <dbReference type="EnsemblMetazoa" id="PHUM327740-PA"/>
    </source>
</evidence>
<dbReference type="OrthoDB" id="6066069at2759"/>
<accession>E0VN29</accession>
<organism>
    <name type="scientific">Pediculus humanus subsp. corporis</name>
    <name type="common">Body louse</name>
    <dbReference type="NCBI Taxonomy" id="121224"/>
    <lineage>
        <taxon>Eukaryota</taxon>
        <taxon>Metazoa</taxon>
        <taxon>Ecdysozoa</taxon>
        <taxon>Arthropoda</taxon>
        <taxon>Hexapoda</taxon>
        <taxon>Insecta</taxon>
        <taxon>Pterygota</taxon>
        <taxon>Neoptera</taxon>
        <taxon>Paraneoptera</taxon>
        <taxon>Psocodea</taxon>
        <taxon>Troctomorpha</taxon>
        <taxon>Phthiraptera</taxon>
        <taxon>Anoplura</taxon>
        <taxon>Pediculidae</taxon>
        <taxon>Pediculus</taxon>
    </lineage>
</organism>
<gene>
    <name evidence="3" type="primary">8236248</name>
    <name evidence="2" type="ORF">Phum_PHUM327740</name>
</gene>
<dbReference type="Proteomes" id="UP000009046">
    <property type="component" value="Unassembled WGS sequence"/>
</dbReference>
<sequence>MISYVSLIINYILIIINLSSSTIDINLSEFQYIADHLTVEECYKLVSALHFNEFDLPKGLNAAAQLMI</sequence>
<feature type="signal peptide" evidence="1">
    <location>
        <begin position="1"/>
        <end position="21"/>
    </location>
</feature>